<dbReference type="Proteomes" id="UP000027120">
    <property type="component" value="Unassembled WGS sequence"/>
</dbReference>
<feature type="non-terminal residue" evidence="1">
    <location>
        <position position="14"/>
    </location>
</feature>
<evidence type="ECO:0000313" key="2">
    <source>
        <dbReference type="Proteomes" id="UP000027120"/>
    </source>
</evidence>
<reference evidence="1 2" key="1">
    <citation type="submission" date="2014-04" db="EMBL/GenBank/DDBJ databases">
        <authorList>
            <consortium name="International Citrus Genome Consortium"/>
            <person name="Gmitter F."/>
            <person name="Chen C."/>
            <person name="Farmerie W."/>
            <person name="Harkins T."/>
            <person name="Desany B."/>
            <person name="Mohiuddin M."/>
            <person name="Kodira C."/>
            <person name="Borodovsky M."/>
            <person name="Lomsadze A."/>
            <person name="Burns P."/>
            <person name="Jenkins J."/>
            <person name="Prochnik S."/>
            <person name="Shu S."/>
            <person name="Chapman J."/>
            <person name="Pitluck S."/>
            <person name="Schmutz J."/>
            <person name="Rokhsar D."/>
        </authorList>
    </citation>
    <scope>NUCLEOTIDE SEQUENCE</scope>
</reference>
<gene>
    <name evidence="1" type="ORF">CISIN_1g0460552mg</name>
</gene>
<evidence type="ECO:0000313" key="1">
    <source>
        <dbReference type="EMBL" id="KDO84903.1"/>
    </source>
</evidence>
<proteinExistence type="predicted"/>
<sequence length="14" mass="1672">MTFDNWSSLSKPKM</sequence>
<name>A0A067GYV2_CITSI</name>
<dbReference type="EMBL" id="KK784874">
    <property type="protein sequence ID" value="KDO84903.1"/>
    <property type="molecule type" value="Genomic_DNA"/>
</dbReference>
<organism evidence="1 2">
    <name type="scientific">Citrus sinensis</name>
    <name type="common">Sweet orange</name>
    <name type="synonym">Citrus aurantium var. sinensis</name>
    <dbReference type="NCBI Taxonomy" id="2711"/>
    <lineage>
        <taxon>Eukaryota</taxon>
        <taxon>Viridiplantae</taxon>
        <taxon>Streptophyta</taxon>
        <taxon>Embryophyta</taxon>
        <taxon>Tracheophyta</taxon>
        <taxon>Spermatophyta</taxon>
        <taxon>Magnoliopsida</taxon>
        <taxon>eudicotyledons</taxon>
        <taxon>Gunneridae</taxon>
        <taxon>Pentapetalae</taxon>
        <taxon>rosids</taxon>
        <taxon>malvids</taxon>
        <taxon>Sapindales</taxon>
        <taxon>Rutaceae</taxon>
        <taxon>Aurantioideae</taxon>
        <taxon>Citrus</taxon>
    </lineage>
</organism>
<protein>
    <submittedName>
        <fullName evidence="1">Uncharacterized protein</fullName>
    </submittedName>
</protein>
<accession>A0A067GYV2</accession>
<keyword evidence="2" id="KW-1185">Reference proteome</keyword>